<dbReference type="Gene3D" id="3.40.710.10">
    <property type="entry name" value="DD-peptidase/beta-lactamase superfamily"/>
    <property type="match status" value="2"/>
</dbReference>
<keyword evidence="2" id="KW-0378">Hydrolase</keyword>
<accession>A0ABS0B0E6</accession>
<dbReference type="EMBL" id="JAAEJV010000045">
    <property type="protein sequence ID" value="MBF5059855.1"/>
    <property type="molecule type" value="Genomic_DNA"/>
</dbReference>
<dbReference type="InterPro" id="IPR000667">
    <property type="entry name" value="Peptidase_S13"/>
</dbReference>
<organism evidence="3 4">
    <name type="scientific">Candidatus Neptunichlamydia vexilliferae</name>
    <dbReference type="NCBI Taxonomy" id="1651774"/>
    <lineage>
        <taxon>Bacteria</taxon>
        <taxon>Pseudomonadati</taxon>
        <taxon>Chlamydiota</taxon>
        <taxon>Chlamydiia</taxon>
        <taxon>Parachlamydiales</taxon>
        <taxon>Simkaniaceae</taxon>
        <taxon>Candidatus Neptunichlamydia</taxon>
    </lineage>
</organism>
<dbReference type="RefSeq" id="WP_194848168.1">
    <property type="nucleotide sequence ID" value="NZ_JAAEJV010000045.1"/>
</dbReference>
<evidence type="ECO:0000313" key="3">
    <source>
        <dbReference type="EMBL" id="MBF5059855.1"/>
    </source>
</evidence>
<dbReference type="SUPFAM" id="SSF56601">
    <property type="entry name" value="beta-lactamase/transpeptidase-like"/>
    <property type="match status" value="1"/>
</dbReference>
<dbReference type="NCBIfam" id="TIGR00666">
    <property type="entry name" value="PBP4"/>
    <property type="match status" value="1"/>
</dbReference>
<comment type="similarity">
    <text evidence="1">Belongs to the peptidase S13 family.</text>
</comment>
<proteinExistence type="inferred from homology"/>
<gene>
    <name evidence="3" type="ORF">NEPTK9_001374</name>
</gene>
<dbReference type="PRINTS" id="PR00922">
    <property type="entry name" value="DADACBPTASE3"/>
</dbReference>
<sequence length="379" mass="42042">MRLLVWLWLFLASALSAIEGRVLHEIEGFIADVAPTALIGIKVYSLDKGKVLYERNAKKRFTPASSLKLFTVAAALHHLGGDYRFETKVVSDEEGNCYLTGSGDPSLSALDLIELVEQLDLTLIQGDLILDLSCFEDGPMGPGWMWDEEPAFWSVPMSALNLEHNYVDDTPILEPAKFTGALFKSALQRKGVEVQGKIKEGKAPETCTLLAKHESEPLRELAKVLLKNSDNLYANCIFKKMGGSWTKGQESVESFLEELRIEGLRVVDGSGESCYNLISPHQMVKFLKKMKGSKDLREALPTPGEEGTLRFRMGMLKDIQAKTGSMTGVSSLCGYLTTEEGEKLTFAIFVNGYMKEGSEIKEQLEDRICHFLSKLPCSL</sequence>
<dbReference type="InterPro" id="IPR012338">
    <property type="entry name" value="Beta-lactam/transpept-like"/>
</dbReference>
<evidence type="ECO:0000313" key="4">
    <source>
        <dbReference type="Proteomes" id="UP001194714"/>
    </source>
</evidence>
<keyword evidence="4" id="KW-1185">Reference proteome</keyword>
<comment type="caution">
    <text evidence="3">The sequence shown here is derived from an EMBL/GenBank/DDBJ whole genome shotgun (WGS) entry which is preliminary data.</text>
</comment>
<protein>
    <recommendedName>
        <fullName evidence="5">Serine-type D-Ala-D-Ala carboxypeptidase</fullName>
    </recommendedName>
</protein>
<dbReference type="Pfam" id="PF02113">
    <property type="entry name" value="Peptidase_S13"/>
    <property type="match status" value="2"/>
</dbReference>
<evidence type="ECO:0000256" key="1">
    <source>
        <dbReference type="ARBA" id="ARBA00006096"/>
    </source>
</evidence>
<dbReference type="Gene3D" id="3.50.80.20">
    <property type="entry name" value="D-Ala-D-Ala carboxypeptidase C, peptidase S13"/>
    <property type="match status" value="1"/>
</dbReference>
<evidence type="ECO:0000256" key="2">
    <source>
        <dbReference type="ARBA" id="ARBA00022801"/>
    </source>
</evidence>
<name>A0ABS0B0E6_9BACT</name>
<dbReference type="Proteomes" id="UP001194714">
    <property type="component" value="Unassembled WGS sequence"/>
</dbReference>
<evidence type="ECO:0008006" key="5">
    <source>
        <dbReference type="Google" id="ProtNLM"/>
    </source>
</evidence>
<dbReference type="PANTHER" id="PTHR30023">
    <property type="entry name" value="D-ALANYL-D-ALANINE CARBOXYPEPTIDASE"/>
    <property type="match status" value="1"/>
</dbReference>
<dbReference type="PANTHER" id="PTHR30023:SF0">
    <property type="entry name" value="PENICILLIN-SENSITIVE CARBOXYPEPTIDASE A"/>
    <property type="match status" value="1"/>
</dbReference>
<reference evidence="3 4" key="1">
    <citation type="submission" date="2020-01" db="EMBL/GenBank/DDBJ databases">
        <title>Draft genome sequence of Cand. Neptunochlamydia vexilliferae K9.</title>
        <authorList>
            <person name="Schulz F."/>
            <person name="Koestlbacher S."/>
            <person name="Wascher F."/>
            <person name="Pizzetti I."/>
            <person name="Horn M."/>
        </authorList>
    </citation>
    <scope>NUCLEOTIDE SEQUENCE [LARGE SCALE GENOMIC DNA]</scope>
    <source>
        <strain evidence="3 4">K9</strain>
    </source>
</reference>